<proteinExistence type="predicted"/>
<name>A0A1H0Q747_9MICO</name>
<dbReference type="Gene3D" id="3.90.25.10">
    <property type="entry name" value="UDP-galactose 4-epimerase, domain 1"/>
    <property type="match status" value="1"/>
</dbReference>
<dbReference type="InterPro" id="IPR036291">
    <property type="entry name" value="NAD(P)-bd_dom_sf"/>
</dbReference>
<protein>
    <submittedName>
        <fullName evidence="2">Uncharacterized conserved protein YbjT, contains NAD(P)-binding and DUF2867 domains</fullName>
    </submittedName>
</protein>
<accession>A0A1H0Q747</accession>
<dbReference type="InterPro" id="IPR052718">
    <property type="entry name" value="NmrA-type_oxidoreductase"/>
</dbReference>
<dbReference type="SUPFAM" id="SSF51735">
    <property type="entry name" value="NAD(P)-binding Rossmann-fold domains"/>
    <property type="match status" value="1"/>
</dbReference>
<gene>
    <name evidence="2" type="ORF">SAMN04489867_1499</name>
</gene>
<sequence length="284" mass="29622">MTIGLTGVTGHVGRRVRELLSESGPPLVLLARTPGKVVAGPQDDVRRCDFADPEGAVRALSGVDTLLMVSASEAADRLDQHRAFVRAAATAGVQHVVYTSFQGAAADCTFTLGRDHWATEQAIRDAGLRFTFLRDSFYADFVPLMAQDGVIRGPAGDGRVALVAREDVAAVAAAVLVDPDAHADTAYDLTGPEALTLGEAAALVSEVTGRATRFLDETVAEAYASRASYGAPDWQVDAWVSTYTAIAAGEVAAVSDAVPTISGRPATSLRALLEQSVRGDASPA</sequence>
<keyword evidence="3" id="KW-1185">Reference proteome</keyword>
<feature type="domain" description="NAD(P)-binding" evidence="1">
    <location>
        <begin position="7"/>
        <end position="179"/>
    </location>
</feature>
<dbReference type="EMBL" id="LT629711">
    <property type="protein sequence ID" value="SDP12855.1"/>
    <property type="molecule type" value="Genomic_DNA"/>
</dbReference>
<dbReference type="Gene3D" id="3.40.50.720">
    <property type="entry name" value="NAD(P)-binding Rossmann-like Domain"/>
    <property type="match status" value="1"/>
</dbReference>
<evidence type="ECO:0000313" key="2">
    <source>
        <dbReference type="EMBL" id="SDP12855.1"/>
    </source>
</evidence>
<dbReference type="PANTHER" id="PTHR47129">
    <property type="entry name" value="QUINONE OXIDOREDUCTASE 2"/>
    <property type="match status" value="1"/>
</dbReference>
<dbReference type="RefSeq" id="WP_091783590.1">
    <property type="nucleotide sequence ID" value="NZ_LT629711.1"/>
</dbReference>
<dbReference type="AlphaFoldDB" id="A0A1H0Q747"/>
<evidence type="ECO:0000259" key="1">
    <source>
        <dbReference type="Pfam" id="PF13460"/>
    </source>
</evidence>
<dbReference type="STRING" id="443156.SAMN04489867_1499"/>
<dbReference type="OrthoDB" id="3243290at2"/>
<dbReference type="Proteomes" id="UP000199077">
    <property type="component" value="Chromosome I"/>
</dbReference>
<reference evidence="3" key="1">
    <citation type="submission" date="2016-10" db="EMBL/GenBank/DDBJ databases">
        <authorList>
            <person name="Varghese N."/>
            <person name="Submissions S."/>
        </authorList>
    </citation>
    <scope>NUCLEOTIDE SEQUENCE [LARGE SCALE GENOMIC DNA]</scope>
    <source>
        <strain evidence="3">DSM 22329</strain>
    </source>
</reference>
<evidence type="ECO:0000313" key="3">
    <source>
        <dbReference type="Proteomes" id="UP000199077"/>
    </source>
</evidence>
<organism evidence="2 3">
    <name type="scientific">Pedococcus dokdonensis</name>
    <dbReference type="NCBI Taxonomy" id="443156"/>
    <lineage>
        <taxon>Bacteria</taxon>
        <taxon>Bacillati</taxon>
        <taxon>Actinomycetota</taxon>
        <taxon>Actinomycetes</taxon>
        <taxon>Micrococcales</taxon>
        <taxon>Intrasporangiaceae</taxon>
        <taxon>Pedococcus</taxon>
    </lineage>
</organism>
<dbReference type="Pfam" id="PF13460">
    <property type="entry name" value="NAD_binding_10"/>
    <property type="match status" value="1"/>
</dbReference>
<dbReference type="InterPro" id="IPR016040">
    <property type="entry name" value="NAD(P)-bd_dom"/>
</dbReference>
<dbReference type="CDD" id="cd05269">
    <property type="entry name" value="TMR_SDR_a"/>
    <property type="match status" value="1"/>
</dbReference>
<dbReference type="PANTHER" id="PTHR47129:SF1">
    <property type="entry name" value="NMRA-LIKE DOMAIN-CONTAINING PROTEIN"/>
    <property type="match status" value="1"/>
</dbReference>